<feature type="non-terminal residue" evidence="1">
    <location>
        <position position="60"/>
    </location>
</feature>
<evidence type="ECO:0000313" key="2">
    <source>
        <dbReference type="Proteomes" id="UP001266305"/>
    </source>
</evidence>
<gene>
    <name evidence="1" type="ORF">P7K49_021199</name>
</gene>
<accession>A0ABQ9US15</accession>
<dbReference type="Proteomes" id="UP001266305">
    <property type="component" value="Unassembled WGS sequence"/>
</dbReference>
<name>A0ABQ9US15_SAGOE</name>
<comment type="caution">
    <text evidence="1">The sequence shown here is derived from an EMBL/GenBank/DDBJ whole genome shotgun (WGS) entry which is preliminary data.</text>
</comment>
<reference evidence="1 2" key="1">
    <citation type="submission" date="2023-05" db="EMBL/GenBank/DDBJ databases">
        <title>B98-5 Cell Line De Novo Hybrid Assembly: An Optical Mapping Approach.</title>
        <authorList>
            <person name="Kananen K."/>
            <person name="Auerbach J.A."/>
            <person name="Kautto E."/>
            <person name="Blachly J.S."/>
        </authorList>
    </citation>
    <scope>NUCLEOTIDE SEQUENCE [LARGE SCALE GENOMIC DNA]</scope>
    <source>
        <strain evidence="1">B95-8</strain>
        <tissue evidence="1">Cell line</tissue>
    </source>
</reference>
<sequence>MPGETHSAAPGTAADLARCQGRASLQQVGHLPGPRAPGGDSCLAVWDRGDVGSGCAGCAS</sequence>
<evidence type="ECO:0000313" key="1">
    <source>
        <dbReference type="EMBL" id="KAK2099851.1"/>
    </source>
</evidence>
<keyword evidence="2" id="KW-1185">Reference proteome</keyword>
<protein>
    <submittedName>
        <fullName evidence="1">Uncharacterized protein</fullName>
    </submittedName>
</protein>
<dbReference type="EMBL" id="JASSZA010000010">
    <property type="protein sequence ID" value="KAK2099851.1"/>
    <property type="molecule type" value="Genomic_DNA"/>
</dbReference>
<organism evidence="1 2">
    <name type="scientific">Saguinus oedipus</name>
    <name type="common">Cotton-top tamarin</name>
    <name type="synonym">Oedipomidas oedipus</name>
    <dbReference type="NCBI Taxonomy" id="9490"/>
    <lineage>
        <taxon>Eukaryota</taxon>
        <taxon>Metazoa</taxon>
        <taxon>Chordata</taxon>
        <taxon>Craniata</taxon>
        <taxon>Vertebrata</taxon>
        <taxon>Euteleostomi</taxon>
        <taxon>Mammalia</taxon>
        <taxon>Eutheria</taxon>
        <taxon>Euarchontoglires</taxon>
        <taxon>Primates</taxon>
        <taxon>Haplorrhini</taxon>
        <taxon>Platyrrhini</taxon>
        <taxon>Cebidae</taxon>
        <taxon>Callitrichinae</taxon>
        <taxon>Saguinus</taxon>
    </lineage>
</organism>
<proteinExistence type="predicted"/>